<evidence type="ECO:0000313" key="2">
    <source>
        <dbReference type="Proteomes" id="UP000050794"/>
    </source>
</evidence>
<organism evidence="2 3">
    <name type="scientific">Toxocara canis</name>
    <name type="common">Canine roundworm</name>
    <dbReference type="NCBI Taxonomy" id="6265"/>
    <lineage>
        <taxon>Eukaryota</taxon>
        <taxon>Metazoa</taxon>
        <taxon>Ecdysozoa</taxon>
        <taxon>Nematoda</taxon>
        <taxon>Chromadorea</taxon>
        <taxon>Rhabditida</taxon>
        <taxon>Spirurina</taxon>
        <taxon>Ascaridomorpha</taxon>
        <taxon>Ascaridoidea</taxon>
        <taxon>Toxocaridae</taxon>
        <taxon>Toxocara</taxon>
    </lineage>
</organism>
<dbReference type="WBParaSite" id="TCNE_0000654801-mRNA-1">
    <property type="protein sequence ID" value="TCNE_0000654801-mRNA-1"/>
    <property type="gene ID" value="TCNE_0000654801"/>
</dbReference>
<accession>A0A183UDH8</accession>
<dbReference type="AlphaFoldDB" id="A0A183UDH8"/>
<name>A0A183UDH8_TOXCA</name>
<dbReference type="Proteomes" id="UP000050794">
    <property type="component" value="Unassembled WGS sequence"/>
</dbReference>
<keyword evidence="2" id="KW-1185">Reference proteome</keyword>
<sequence length="274" mass="30496">MKATLLEKQCLRKIGQKKMAVLKIVREPQSMVRFGCKSQWEAPVHLLKIGHETVEPGVFKLLYKDVGDLDGAFTFQCVAKTAFFAKQHKSAGEVNKARKRMPADIGLRGFGPLPIKLMGALIYALQFIRDFVRAPCLYARPLADDIHCAAAMMVKRQTARINDVGSRWNFVNEEMFSTKAIAVLSFLIAFVNSERYTGVERVRFRTKRSSHCCEQSNGEYPDYGGYDGYGSGLNGFGFGQFPSFSGFQSGYSSSHSLLLSSSSSAWSQSFNAYG</sequence>
<evidence type="ECO:0000313" key="3">
    <source>
        <dbReference type="WBParaSite" id="TCNE_0000654801-mRNA-1"/>
    </source>
</evidence>
<reference evidence="3" key="1">
    <citation type="submission" date="2016-06" db="UniProtKB">
        <authorList>
            <consortium name="WormBaseParasite"/>
        </authorList>
    </citation>
    <scope>IDENTIFICATION</scope>
</reference>
<evidence type="ECO:0000313" key="1">
    <source>
        <dbReference type="EMBL" id="VDM37869.1"/>
    </source>
</evidence>
<reference evidence="1 2" key="2">
    <citation type="submission" date="2018-11" db="EMBL/GenBank/DDBJ databases">
        <authorList>
            <consortium name="Pathogen Informatics"/>
        </authorList>
    </citation>
    <scope>NUCLEOTIDE SEQUENCE [LARGE SCALE GENOMIC DNA]</scope>
</reference>
<dbReference type="EMBL" id="UYWY01019511">
    <property type="protein sequence ID" value="VDM37869.1"/>
    <property type="molecule type" value="Genomic_DNA"/>
</dbReference>
<gene>
    <name evidence="1" type="ORF">TCNE_LOCUS6548</name>
</gene>
<protein>
    <submittedName>
        <fullName evidence="3">Reverse transcriptase Ty1/copia-type domain-containing protein</fullName>
    </submittedName>
</protein>
<proteinExistence type="predicted"/>